<keyword evidence="3" id="KW-1185">Reference proteome</keyword>
<comment type="caution">
    <text evidence="2">The sequence shown here is derived from an EMBL/GenBank/DDBJ whole genome shotgun (WGS) entry which is preliminary data.</text>
</comment>
<dbReference type="EMBL" id="NKXS01006409">
    <property type="protein sequence ID" value="PIN01466.1"/>
    <property type="molecule type" value="Genomic_DNA"/>
</dbReference>
<dbReference type="OrthoDB" id="913124at2759"/>
<name>A0A2G9G854_9LAMI</name>
<reference evidence="3" key="1">
    <citation type="journal article" date="2018" name="Gigascience">
        <title>Genome assembly of the Pink Ipe (Handroanthus impetiginosus, Bignoniaceae), a highly valued, ecologically keystone Neotropical timber forest tree.</title>
        <authorList>
            <person name="Silva-Junior O.B."/>
            <person name="Grattapaglia D."/>
            <person name="Novaes E."/>
            <person name="Collevatti R.G."/>
        </authorList>
    </citation>
    <scope>NUCLEOTIDE SEQUENCE [LARGE SCALE GENOMIC DNA]</scope>
    <source>
        <strain evidence="3">cv. UFG-1</strain>
    </source>
</reference>
<evidence type="ECO:0000256" key="1">
    <source>
        <dbReference type="SAM" id="MobiDB-lite"/>
    </source>
</evidence>
<evidence type="ECO:0000313" key="3">
    <source>
        <dbReference type="Proteomes" id="UP000231279"/>
    </source>
</evidence>
<protein>
    <submittedName>
        <fullName evidence="2">Uncharacterized protein</fullName>
    </submittedName>
</protein>
<evidence type="ECO:0000313" key="2">
    <source>
        <dbReference type="EMBL" id="PIN01466.1"/>
    </source>
</evidence>
<dbReference type="AlphaFoldDB" id="A0A2G9G854"/>
<dbReference type="Proteomes" id="UP000231279">
    <property type="component" value="Unassembled WGS sequence"/>
</dbReference>
<sequence>MRLKQKVQRLPRKQPIRVSPLPPVLEHSTSAPQCSTHRAGLHTRSCIGVGHTVLPLPDSALHGHLTFVRDSKRARYEALYSKPIIPCKYVHFPTLETLCIHREVNELIDGIGWRTYFNIRCPAYIELVREFYATFVFDKPADFSLHSPNVIRFSHCDFSADFEPISFYRSLAQNPSIRYNPSTSKDTYIIYPALKYVHRFLSFLFSGRKDSASVLSKAEFFFLWCMNRSVKAFDLGSLITHLVVQLNLISLDANDLHLACEMQPLDMTCLLGMGLVGQRNGEFYFCPPGPLIPRKARVVIDRGATSSNSPNTTSSSDEDMARSTTARLR</sequence>
<accession>A0A2G9G854</accession>
<proteinExistence type="predicted"/>
<gene>
    <name evidence="2" type="ORF">CDL12_26022</name>
</gene>
<feature type="compositionally biased region" description="Low complexity" evidence="1">
    <location>
        <begin position="305"/>
        <end position="315"/>
    </location>
</feature>
<feature type="region of interest" description="Disordered" evidence="1">
    <location>
        <begin position="304"/>
        <end position="329"/>
    </location>
</feature>
<organism evidence="2 3">
    <name type="scientific">Handroanthus impetiginosus</name>
    <dbReference type="NCBI Taxonomy" id="429701"/>
    <lineage>
        <taxon>Eukaryota</taxon>
        <taxon>Viridiplantae</taxon>
        <taxon>Streptophyta</taxon>
        <taxon>Embryophyta</taxon>
        <taxon>Tracheophyta</taxon>
        <taxon>Spermatophyta</taxon>
        <taxon>Magnoliopsida</taxon>
        <taxon>eudicotyledons</taxon>
        <taxon>Gunneridae</taxon>
        <taxon>Pentapetalae</taxon>
        <taxon>asterids</taxon>
        <taxon>lamiids</taxon>
        <taxon>Lamiales</taxon>
        <taxon>Bignoniaceae</taxon>
        <taxon>Crescentiina</taxon>
        <taxon>Tabebuia alliance</taxon>
        <taxon>Handroanthus</taxon>
    </lineage>
</organism>